<evidence type="ECO:0000256" key="1">
    <source>
        <dbReference type="ARBA" id="ARBA00022723"/>
    </source>
</evidence>
<dbReference type="Proteomes" id="UP001439008">
    <property type="component" value="Unassembled WGS sequence"/>
</dbReference>
<evidence type="ECO:0000256" key="2">
    <source>
        <dbReference type="ARBA" id="ARBA00022771"/>
    </source>
</evidence>
<name>A0ABV2AIB4_9EUKA</name>
<feature type="domain" description="C3H1-type" evidence="6">
    <location>
        <begin position="128"/>
        <end position="156"/>
    </location>
</feature>
<evidence type="ECO:0000313" key="7">
    <source>
        <dbReference type="EMBL" id="MES1919428.1"/>
    </source>
</evidence>
<evidence type="ECO:0000259" key="6">
    <source>
        <dbReference type="PROSITE" id="PS50103"/>
    </source>
</evidence>
<sequence length="291" mass="33755">MGPENKIPHFSRNTTQDSKVHLSKTDKTRFKSQKSPKQEISDFAGKKYSSNGNEPNDLNYKNGHLPKRFGVLSLNKKERHKSIVNSYHTKVCSDEKSNKCPYDFFKCFDSHEPNYIRRVPFKTINGWNYNFEMCYFSEKGLKCSSGSSCVYSHSNDEKFYHPDVFKKSLCSSFTSNISCPRGNFCFRAHGKDDISSLSDNDFLVSNKNILAKKSTLKIFPKTESKSSQNNDFVKLTVHNATKDPNFYMFEYKTKPCLNVPCNNMRCCTNYHHEQERRRSPRNYKYSAEPCA</sequence>
<feature type="region of interest" description="Disordered" evidence="5">
    <location>
        <begin position="1"/>
        <end position="62"/>
    </location>
</feature>
<comment type="caution">
    <text evidence="7">The sequence shown here is derived from an EMBL/GenBank/DDBJ whole genome shotgun (WGS) entry which is preliminary data.</text>
</comment>
<evidence type="ECO:0000256" key="5">
    <source>
        <dbReference type="SAM" id="MobiDB-lite"/>
    </source>
</evidence>
<feature type="compositionally biased region" description="Basic and acidic residues" evidence="5">
    <location>
        <begin position="18"/>
        <end position="29"/>
    </location>
</feature>
<keyword evidence="1 4" id="KW-0479">Metal-binding</keyword>
<dbReference type="PANTHER" id="PTHR14493:SF50">
    <property type="entry name" value="RING FINGER PROTEIN UNKEMPT"/>
    <property type="match status" value="1"/>
</dbReference>
<protein>
    <recommendedName>
        <fullName evidence="6">C3H1-type domain-containing protein</fullName>
    </recommendedName>
</protein>
<feature type="domain" description="C3H1-type" evidence="6">
    <location>
        <begin position="86"/>
        <end position="114"/>
    </location>
</feature>
<evidence type="ECO:0000313" key="8">
    <source>
        <dbReference type="Proteomes" id="UP001439008"/>
    </source>
</evidence>
<dbReference type="PROSITE" id="PS50103">
    <property type="entry name" value="ZF_C3H1"/>
    <property type="match status" value="3"/>
</dbReference>
<reference evidence="7 8" key="1">
    <citation type="journal article" date="2024" name="BMC Biol.">
        <title>Comparative genomics of Ascetosporea gives new insight into the evolutionary basis for animal parasitism in Rhizaria.</title>
        <authorList>
            <person name="Hiltunen Thoren M."/>
            <person name="Onut-Brannstrom I."/>
            <person name="Alfjorden A."/>
            <person name="Peckova H."/>
            <person name="Swords F."/>
            <person name="Hooper C."/>
            <person name="Holzer A.S."/>
            <person name="Bass D."/>
            <person name="Burki F."/>
        </authorList>
    </citation>
    <scope>NUCLEOTIDE SEQUENCE [LARGE SCALE GENOMIC DNA]</scope>
    <source>
        <strain evidence="7">20-A016</strain>
    </source>
</reference>
<dbReference type="EMBL" id="JBDODL010000286">
    <property type="protein sequence ID" value="MES1919428.1"/>
    <property type="molecule type" value="Genomic_DNA"/>
</dbReference>
<keyword evidence="8" id="KW-1185">Reference proteome</keyword>
<keyword evidence="2 4" id="KW-0863">Zinc-finger</keyword>
<dbReference type="InterPro" id="IPR045234">
    <property type="entry name" value="Unkempt-like"/>
</dbReference>
<feature type="zinc finger region" description="C3H1-type" evidence="4">
    <location>
        <begin position="86"/>
        <end position="114"/>
    </location>
</feature>
<feature type="zinc finger region" description="C3H1-type" evidence="4">
    <location>
        <begin position="165"/>
        <end position="192"/>
    </location>
</feature>
<gene>
    <name evidence="7" type="ORF">MHBO_001265</name>
</gene>
<keyword evidence="3 4" id="KW-0862">Zinc</keyword>
<organism evidence="7 8">
    <name type="scientific">Bonamia ostreae</name>
    <dbReference type="NCBI Taxonomy" id="126728"/>
    <lineage>
        <taxon>Eukaryota</taxon>
        <taxon>Sar</taxon>
        <taxon>Rhizaria</taxon>
        <taxon>Endomyxa</taxon>
        <taxon>Ascetosporea</taxon>
        <taxon>Haplosporida</taxon>
        <taxon>Bonamia</taxon>
    </lineage>
</organism>
<feature type="non-terminal residue" evidence="7">
    <location>
        <position position="291"/>
    </location>
</feature>
<dbReference type="InterPro" id="IPR000571">
    <property type="entry name" value="Znf_CCCH"/>
</dbReference>
<feature type="zinc finger region" description="C3H1-type" evidence="4">
    <location>
        <begin position="128"/>
        <end position="156"/>
    </location>
</feature>
<evidence type="ECO:0000256" key="4">
    <source>
        <dbReference type="PROSITE-ProRule" id="PRU00723"/>
    </source>
</evidence>
<feature type="domain" description="C3H1-type" evidence="6">
    <location>
        <begin position="165"/>
        <end position="192"/>
    </location>
</feature>
<accession>A0ABV2AIB4</accession>
<dbReference type="PANTHER" id="PTHR14493">
    <property type="entry name" value="UNKEMPT FAMILY MEMBER"/>
    <property type="match status" value="1"/>
</dbReference>
<proteinExistence type="predicted"/>
<evidence type="ECO:0000256" key="3">
    <source>
        <dbReference type="ARBA" id="ARBA00022833"/>
    </source>
</evidence>